<name>A0ABQ3QRQ6_9ACTN</name>
<evidence type="ECO:0000313" key="2">
    <source>
        <dbReference type="EMBL" id="GHI39949.1"/>
    </source>
</evidence>
<sequence length="109" mass="11933">MLVEVRACPICWTQFQVNPQAAARHTYCSPRCKAEAARRRRRERDSANNAVVAEPTRPSLPVTPLAPTAIRNCPHCDKPVTVVALLAIPEAARPTIPSASPDVIPMRRG</sequence>
<dbReference type="Proteomes" id="UP001050808">
    <property type="component" value="Unassembled WGS sequence"/>
</dbReference>
<keyword evidence="3" id="KW-1185">Reference proteome</keyword>
<feature type="region of interest" description="Disordered" evidence="1">
    <location>
        <begin position="38"/>
        <end position="63"/>
    </location>
</feature>
<comment type="caution">
    <text evidence="2">The sequence shown here is derived from an EMBL/GenBank/DDBJ whole genome shotgun (WGS) entry which is preliminary data.</text>
</comment>
<dbReference type="EMBL" id="BNDY01000017">
    <property type="protein sequence ID" value="GHI39949.1"/>
    <property type="molecule type" value="Genomic_DNA"/>
</dbReference>
<evidence type="ECO:0000313" key="3">
    <source>
        <dbReference type="Proteomes" id="UP001050808"/>
    </source>
</evidence>
<reference evidence="2" key="1">
    <citation type="submission" date="2024-05" db="EMBL/GenBank/DDBJ databases">
        <title>Whole genome shotgun sequence of Streptomyces violascens NBRC 12920.</title>
        <authorList>
            <person name="Komaki H."/>
            <person name="Tamura T."/>
        </authorList>
    </citation>
    <scope>NUCLEOTIDE SEQUENCE</scope>
    <source>
        <strain evidence="2">NBRC 12920</strain>
    </source>
</reference>
<accession>A0ABQ3QRQ6</accession>
<protein>
    <submittedName>
        <fullName evidence="2">Uncharacterized protein</fullName>
    </submittedName>
</protein>
<proteinExistence type="predicted"/>
<evidence type="ECO:0000256" key="1">
    <source>
        <dbReference type="SAM" id="MobiDB-lite"/>
    </source>
</evidence>
<gene>
    <name evidence="2" type="ORF">Sviol_43570</name>
</gene>
<organism evidence="2 3">
    <name type="scientific">Streptomyces violascens</name>
    <dbReference type="NCBI Taxonomy" id="67381"/>
    <lineage>
        <taxon>Bacteria</taxon>
        <taxon>Bacillati</taxon>
        <taxon>Actinomycetota</taxon>
        <taxon>Actinomycetes</taxon>
        <taxon>Kitasatosporales</taxon>
        <taxon>Streptomycetaceae</taxon>
        <taxon>Streptomyces</taxon>
    </lineage>
</organism>